<proteinExistence type="predicted"/>
<keyword evidence="3" id="KW-1185">Reference proteome</keyword>
<name>A0ABU2P7Y3_9ACTN</name>
<evidence type="ECO:0008006" key="4">
    <source>
        <dbReference type="Google" id="ProtNLM"/>
    </source>
</evidence>
<feature type="chain" id="PRO_5046235769" description="Secreted protein" evidence="1">
    <location>
        <begin position="34"/>
        <end position="149"/>
    </location>
</feature>
<evidence type="ECO:0000256" key="1">
    <source>
        <dbReference type="SAM" id="SignalP"/>
    </source>
</evidence>
<dbReference type="Proteomes" id="UP001183586">
    <property type="component" value="Unassembled WGS sequence"/>
</dbReference>
<comment type="caution">
    <text evidence="2">The sequence shown here is derived from an EMBL/GenBank/DDBJ whole genome shotgun (WGS) entry which is preliminary data.</text>
</comment>
<reference evidence="3" key="1">
    <citation type="submission" date="2023-07" db="EMBL/GenBank/DDBJ databases">
        <title>30 novel species of actinomycetes from the DSMZ collection.</title>
        <authorList>
            <person name="Nouioui I."/>
        </authorList>
    </citation>
    <scope>NUCLEOTIDE SEQUENCE [LARGE SCALE GENOMIC DNA]</scope>
    <source>
        <strain evidence="3">DSM 41921</strain>
    </source>
</reference>
<evidence type="ECO:0000313" key="2">
    <source>
        <dbReference type="EMBL" id="MDT0387754.1"/>
    </source>
</evidence>
<dbReference type="RefSeq" id="WP_311680678.1">
    <property type="nucleotide sequence ID" value="NZ_JAVREU010000003.1"/>
</dbReference>
<dbReference type="PROSITE" id="PS51318">
    <property type="entry name" value="TAT"/>
    <property type="match status" value="1"/>
</dbReference>
<protein>
    <recommendedName>
        <fullName evidence="4">Secreted protein</fullName>
    </recommendedName>
</protein>
<dbReference type="InterPro" id="IPR006311">
    <property type="entry name" value="TAT_signal"/>
</dbReference>
<sequence length="149" mass="15345">MHRTPTPRRLLRTACVTGAAALAGLMAAPQAGAATPEAAPASCTTATDTRSFGRGEITLCVGDDGTARVTGWVEDLLPGGGLGGPDGGCVGWWITWQTAGGQQLDLSPFVCGHFHNPDRLDFDYDPTAVEGGPRGITGVAQVKLGTVWI</sequence>
<accession>A0ABU2P7Y3</accession>
<organism evidence="2 3">
    <name type="scientific">Streptomyces dubilierae</name>
    <dbReference type="NCBI Taxonomy" id="3075533"/>
    <lineage>
        <taxon>Bacteria</taxon>
        <taxon>Bacillati</taxon>
        <taxon>Actinomycetota</taxon>
        <taxon>Actinomycetes</taxon>
        <taxon>Kitasatosporales</taxon>
        <taxon>Streptomycetaceae</taxon>
        <taxon>Streptomyces</taxon>
    </lineage>
</organism>
<gene>
    <name evidence="2" type="ORF">RM641_09985</name>
</gene>
<keyword evidence="1" id="KW-0732">Signal</keyword>
<dbReference type="EMBL" id="JAVREU010000003">
    <property type="protein sequence ID" value="MDT0387754.1"/>
    <property type="molecule type" value="Genomic_DNA"/>
</dbReference>
<evidence type="ECO:0000313" key="3">
    <source>
        <dbReference type="Proteomes" id="UP001183586"/>
    </source>
</evidence>
<feature type="signal peptide" evidence="1">
    <location>
        <begin position="1"/>
        <end position="33"/>
    </location>
</feature>